<name>A0ABP0JJ63_9DINO</name>
<organism evidence="1 2">
    <name type="scientific">Durusdinium trenchii</name>
    <dbReference type="NCBI Taxonomy" id="1381693"/>
    <lineage>
        <taxon>Eukaryota</taxon>
        <taxon>Sar</taxon>
        <taxon>Alveolata</taxon>
        <taxon>Dinophyceae</taxon>
        <taxon>Suessiales</taxon>
        <taxon>Symbiodiniaceae</taxon>
        <taxon>Durusdinium</taxon>
    </lineage>
</organism>
<reference evidence="1 2" key="1">
    <citation type="submission" date="2024-02" db="EMBL/GenBank/DDBJ databases">
        <authorList>
            <person name="Chen Y."/>
            <person name="Shah S."/>
            <person name="Dougan E. K."/>
            <person name="Thang M."/>
            <person name="Chan C."/>
        </authorList>
    </citation>
    <scope>NUCLEOTIDE SEQUENCE [LARGE SCALE GENOMIC DNA]</scope>
</reference>
<protein>
    <submittedName>
        <fullName evidence="1">Uncharacterized protein</fullName>
    </submittedName>
</protein>
<evidence type="ECO:0000313" key="2">
    <source>
        <dbReference type="Proteomes" id="UP001642484"/>
    </source>
</evidence>
<dbReference type="Proteomes" id="UP001642484">
    <property type="component" value="Unassembled WGS sequence"/>
</dbReference>
<comment type="caution">
    <text evidence="1">The sequence shown here is derived from an EMBL/GenBank/DDBJ whole genome shotgun (WGS) entry which is preliminary data.</text>
</comment>
<keyword evidence="2" id="KW-1185">Reference proteome</keyword>
<evidence type="ECO:0000313" key="1">
    <source>
        <dbReference type="EMBL" id="CAK9014223.1"/>
    </source>
</evidence>
<accession>A0ABP0JJ63</accession>
<dbReference type="EMBL" id="CAXAMN010005557">
    <property type="protein sequence ID" value="CAK9014223.1"/>
    <property type="molecule type" value="Genomic_DNA"/>
</dbReference>
<gene>
    <name evidence="1" type="ORF">CCMP2556_LOCUS11583</name>
</gene>
<sequence length="110" mass="11841">MQRASVEREKEHDVYVDDVTVLKADIGAISEALPVLEEATAGAFVQTGSDARRLGLSKKQVDRLQQVVSKSKSATESERQAMASFLATGKTEDICPGLAVHGNLGQNKKE</sequence>
<proteinExistence type="predicted"/>